<accession>A0AAE0ZJE5</accession>
<organism evidence="2 3">
    <name type="scientific">Elysia crispata</name>
    <name type="common">lettuce slug</name>
    <dbReference type="NCBI Taxonomy" id="231223"/>
    <lineage>
        <taxon>Eukaryota</taxon>
        <taxon>Metazoa</taxon>
        <taxon>Spiralia</taxon>
        <taxon>Lophotrochozoa</taxon>
        <taxon>Mollusca</taxon>
        <taxon>Gastropoda</taxon>
        <taxon>Heterobranchia</taxon>
        <taxon>Euthyneura</taxon>
        <taxon>Panpulmonata</taxon>
        <taxon>Sacoglossa</taxon>
        <taxon>Placobranchoidea</taxon>
        <taxon>Plakobranchidae</taxon>
        <taxon>Elysia</taxon>
    </lineage>
</organism>
<comment type="caution">
    <text evidence="2">The sequence shown here is derived from an EMBL/GenBank/DDBJ whole genome shotgun (WGS) entry which is preliminary data.</text>
</comment>
<keyword evidence="3" id="KW-1185">Reference proteome</keyword>
<feature type="region of interest" description="Disordered" evidence="1">
    <location>
        <begin position="1"/>
        <end position="30"/>
    </location>
</feature>
<protein>
    <submittedName>
        <fullName evidence="2">Uncharacterized protein</fullName>
    </submittedName>
</protein>
<feature type="compositionally biased region" description="Low complexity" evidence="1">
    <location>
        <begin position="1"/>
        <end position="13"/>
    </location>
</feature>
<evidence type="ECO:0000313" key="2">
    <source>
        <dbReference type="EMBL" id="KAK3770227.1"/>
    </source>
</evidence>
<dbReference type="AlphaFoldDB" id="A0AAE0ZJE5"/>
<gene>
    <name evidence="2" type="ORF">RRG08_064337</name>
</gene>
<dbReference type="Proteomes" id="UP001283361">
    <property type="component" value="Unassembled WGS sequence"/>
</dbReference>
<proteinExistence type="predicted"/>
<evidence type="ECO:0000256" key="1">
    <source>
        <dbReference type="SAM" id="MobiDB-lite"/>
    </source>
</evidence>
<sequence>MSDSPTSPTTLSTAVGSIQNSPDTQLHTPVGQQECRGAEDHVAGLFYLVGVSDDGFLTVSCDGYHFFQLDNLGGFVRS</sequence>
<name>A0AAE0ZJE5_9GAST</name>
<reference evidence="2" key="1">
    <citation type="journal article" date="2023" name="G3 (Bethesda)">
        <title>A reference genome for the long-term kleptoplast-retaining sea slug Elysia crispata morphotype clarki.</title>
        <authorList>
            <person name="Eastman K.E."/>
            <person name="Pendleton A.L."/>
            <person name="Shaikh M.A."/>
            <person name="Suttiyut T."/>
            <person name="Ogas R."/>
            <person name="Tomko P."/>
            <person name="Gavelis G."/>
            <person name="Widhalm J.R."/>
            <person name="Wisecaver J.H."/>
        </authorList>
    </citation>
    <scope>NUCLEOTIDE SEQUENCE</scope>
    <source>
        <strain evidence="2">ECLA1</strain>
    </source>
</reference>
<dbReference type="EMBL" id="JAWDGP010003862">
    <property type="protein sequence ID" value="KAK3770227.1"/>
    <property type="molecule type" value="Genomic_DNA"/>
</dbReference>
<evidence type="ECO:0000313" key="3">
    <source>
        <dbReference type="Proteomes" id="UP001283361"/>
    </source>
</evidence>
<feature type="compositionally biased region" description="Polar residues" evidence="1">
    <location>
        <begin position="14"/>
        <end position="30"/>
    </location>
</feature>